<evidence type="ECO:0000313" key="2">
    <source>
        <dbReference type="Proteomes" id="UP000549052"/>
    </source>
</evidence>
<comment type="caution">
    <text evidence="1">The sequence shown here is derived from an EMBL/GenBank/DDBJ whole genome shotgun (WGS) entry which is preliminary data.</text>
</comment>
<dbReference type="EMBL" id="JACGXN010000005">
    <property type="protein sequence ID" value="MBA8879725.1"/>
    <property type="molecule type" value="Genomic_DNA"/>
</dbReference>
<organism evidence="1 2">
    <name type="scientific">Phyllobacterium myrsinacearum</name>
    <dbReference type="NCBI Taxonomy" id="28101"/>
    <lineage>
        <taxon>Bacteria</taxon>
        <taxon>Pseudomonadati</taxon>
        <taxon>Pseudomonadota</taxon>
        <taxon>Alphaproteobacteria</taxon>
        <taxon>Hyphomicrobiales</taxon>
        <taxon>Phyllobacteriaceae</taxon>
        <taxon>Phyllobacterium</taxon>
    </lineage>
</organism>
<accession>A0A839ENF3</accession>
<proteinExistence type="predicted"/>
<evidence type="ECO:0000313" key="1">
    <source>
        <dbReference type="EMBL" id="MBA8879725.1"/>
    </source>
</evidence>
<name>A0A839ENF3_9HYPH</name>
<reference evidence="1 2" key="1">
    <citation type="submission" date="2020-07" db="EMBL/GenBank/DDBJ databases">
        <title>Genomic Encyclopedia of Type Strains, Phase IV (KMG-V): Genome sequencing to study the core and pangenomes of soil and plant-associated prokaryotes.</title>
        <authorList>
            <person name="Whitman W."/>
        </authorList>
    </citation>
    <scope>NUCLEOTIDE SEQUENCE [LARGE SCALE GENOMIC DNA]</scope>
    <source>
        <strain evidence="1 2">AN3</strain>
    </source>
</reference>
<dbReference type="Proteomes" id="UP000549052">
    <property type="component" value="Unassembled WGS sequence"/>
</dbReference>
<keyword evidence="2" id="KW-1185">Reference proteome</keyword>
<dbReference type="AlphaFoldDB" id="A0A839ENF3"/>
<sequence>MKKARPLPNYFMDGADAVSQETSCDSLSVSGLVVTPEVIQHHRLYAHEMRNIAMRTTIAAVTRAFRRLFKTANLTNQ</sequence>
<protein>
    <submittedName>
        <fullName evidence="1">Uncharacterized protein</fullName>
    </submittedName>
</protein>
<gene>
    <name evidence="1" type="ORF">FHW16_003444</name>
</gene>